<evidence type="ECO:0000256" key="1">
    <source>
        <dbReference type="SAM" id="Phobius"/>
    </source>
</evidence>
<dbReference type="OrthoDB" id="10182at2157"/>
<dbReference type="InterPro" id="IPR036938">
    <property type="entry name" value="PAP2/HPO_sf"/>
</dbReference>
<feature type="domain" description="Phosphatidic acid phosphatase type 2/haloperoxidase" evidence="2">
    <location>
        <begin position="51"/>
        <end position="160"/>
    </location>
</feature>
<dbReference type="EMBL" id="FTNP01000002">
    <property type="protein sequence ID" value="SIR58945.1"/>
    <property type="molecule type" value="Genomic_DNA"/>
</dbReference>
<reference evidence="3 4" key="1">
    <citation type="submission" date="2017-01" db="EMBL/GenBank/DDBJ databases">
        <authorList>
            <person name="Mah S.A."/>
            <person name="Swanson W.J."/>
            <person name="Moy G.W."/>
            <person name="Vacquier V.D."/>
        </authorList>
    </citation>
    <scope>NUCLEOTIDE SEQUENCE [LARGE SCALE GENOMIC DNA]</scope>
    <source>
        <strain evidence="3 4">CGMCC 1.8909</strain>
    </source>
</reference>
<evidence type="ECO:0000259" key="2">
    <source>
        <dbReference type="SMART" id="SM00014"/>
    </source>
</evidence>
<name>A0A1N7C5R9_9EURY</name>
<evidence type="ECO:0000313" key="4">
    <source>
        <dbReference type="Proteomes" id="UP000185687"/>
    </source>
</evidence>
<feature type="transmembrane region" description="Helical" evidence="1">
    <location>
        <begin position="190"/>
        <end position="208"/>
    </location>
</feature>
<dbReference type="PANTHER" id="PTHR14969:SF13">
    <property type="entry name" value="AT30094P"/>
    <property type="match status" value="1"/>
</dbReference>
<protein>
    <submittedName>
        <fullName evidence="3">PAP2 superfamily protein</fullName>
    </submittedName>
</protein>
<feature type="transmembrane region" description="Helical" evidence="1">
    <location>
        <begin position="243"/>
        <end position="265"/>
    </location>
</feature>
<feature type="transmembrane region" description="Helical" evidence="1">
    <location>
        <begin position="51"/>
        <end position="73"/>
    </location>
</feature>
<feature type="transmembrane region" description="Helical" evidence="1">
    <location>
        <begin position="93"/>
        <end position="111"/>
    </location>
</feature>
<dbReference type="AlphaFoldDB" id="A0A1N7C5R9"/>
<dbReference type="Gene3D" id="1.20.144.10">
    <property type="entry name" value="Phosphatidic acid phosphatase type 2/haloperoxidase"/>
    <property type="match status" value="1"/>
</dbReference>
<dbReference type="SUPFAM" id="SSF48317">
    <property type="entry name" value="Acid phosphatase/Vanadium-dependent haloperoxidase"/>
    <property type="match status" value="1"/>
</dbReference>
<proteinExistence type="predicted"/>
<dbReference type="Pfam" id="PF01569">
    <property type="entry name" value="PAP2"/>
    <property type="match status" value="1"/>
</dbReference>
<feature type="transmembrane region" description="Helical" evidence="1">
    <location>
        <begin position="220"/>
        <end position="237"/>
    </location>
</feature>
<accession>A0A1N7C5R9</accession>
<dbReference type="PANTHER" id="PTHR14969">
    <property type="entry name" value="SPHINGOSINE-1-PHOSPHATE PHOSPHOHYDROLASE"/>
    <property type="match status" value="1"/>
</dbReference>
<evidence type="ECO:0000313" key="3">
    <source>
        <dbReference type="EMBL" id="SIR58945.1"/>
    </source>
</evidence>
<dbReference type="RefSeq" id="WP_083687733.1">
    <property type="nucleotide sequence ID" value="NZ_CP019327.1"/>
</dbReference>
<feature type="transmembrane region" description="Helical" evidence="1">
    <location>
        <begin position="118"/>
        <end position="135"/>
    </location>
</feature>
<dbReference type="GeneID" id="30956089"/>
<organism evidence="3 4">
    <name type="scientific">Natronorubrum daqingense</name>
    <dbReference type="NCBI Taxonomy" id="588898"/>
    <lineage>
        <taxon>Archaea</taxon>
        <taxon>Methanobacteriati</taxon>
        <taxon>Methanobacteriota</taxon>
        <taxon>Stenosarchaea group</taxon>
        <taxon>Halobacteria</taxon>
        <taxon>Halobacteriales</taxon>
        <taxon>Natrialbaceae</taxon>
        <taxon>Natronorubrum</taxon>
    </lineage>
</organism>
<gene>
    <name evidence="3" type="ORF">SAMN05421809_1534</name>
</gene>
<feature type="transmembrane region" description="Helical" evidence="1">
    <location>
        <begin position="141"/>
        <end position="159"/>
    </location>
</feature>
<keyword evidence="1" id="KW-0812">Transmembrane</keyword>
<dbReference type="Proteomes" id="UP000185687">
    <property type="component" value="Unassembled WGS sequence"/>
</dbReference>
<sequence length="313" mass="32571">MRLEDESALIREEVPSSYADLVVAITELGSPVPLMIVLAIVFWWGNRRRSALVISYGVAGLGFILTLETVLGIPRPPEDVMLTSLEVEGYGFPSGHAFASMVVYGGLAAAYDRLRDPWIVLGVVTLVVAISLSRVVLGVHYLGDVIVGAILGVAFIVAMNRISRGIPTVGFGLAVVLSAPAVYVTDASPYAVLALGSAIGGLLATCWIDRLPRLRSRLEGVTLVAVGGGVAIALLTLESVVTFTPGLVVLYAALVGWIVVAPAVVGRLSTLLFGSTRGGVADGPCGARSSKSPQRMAIPNRFATADGVSAASF</sequence>
<feature type="transmembrane region" description="Helical" evidence="1">
    <location>
        <begin position="21"/>
        <end position="44"/>
    </location>
</feature>
<dbReference type="InterPro" id="IPR000326">
    <property type="entry name" value="PAP2/HPO"/>
</dbReference>
<keyword evidence="1" id="KW-1133">Transmembrane helix</keyword>
<keyword evidence="1" id="KW-0472">Membrane</keyword>
<dbReference type="SMART" id="SM00014">
    <property type="entry name" value="acidPPc"/>
    <property type="match status" value="1"/>
</dbReference>
<keyword evidence="4" id="KW-1185">Reference proteome</keyword>
<feature type="transmembrane region" description="Helical" evidence="1">
    <location>
        <begin position="166"/>
        <end position="184"/>
    </location>
</feature>